<proteinExistence type="predicted"/>
<dbReference type="AlphaFoldDB" id="A0A0P1E8V4"/>
<dbReference type="EMBL" id="CYPS01000064">
    <property type="protein sequence ID" value="CUH44957.1"/>
    <property type="molecule type" value="Genomic_DNA"/>
</dbReference>
<protein>
    <submittedName>
        <fullName evidence="5">Carnitine catabolism transcriptional activator</fullName>
    </submittedName>
</protein>
<keyword evidence="1" id="KW-0805">Transcription regulation</keyword>
<dbReference type="PANTHER" id="PTHR43280:SF2">
    <property type="entry name" value="HTH-TYPE TRANSCRIPTIONAL REGULATOR EXSA"/>
    <property type="match status" value="1"/>
</dbReference>
<dbReference type="Gene3D" id="1.10.10.60">
    <property type="entry name" value="Homeodomain-like"/>
    <property type="match status" value="1"/>
</dbReference>
<keyword evidence="6" id="KW-1185">Reference proteome</keyword>
<organism evidence="5 6">
    <name type="scientific">Ruegeria atlantica</name>
    <dbReference type="NCBI Taxonomy" id="81569"/>
    <lineage>
        <taxon>Bacteria</taxon>
        <taxon>Pseudomonadati</taxon>
        <taxon>Pseudomonadota</taxon>
        <taxon>Alphaproteobacteria</taxon>
        <taxon>Rhodobacterales</taxon>
        <taxon>Roseobacteraceae</taxon>
        <taxon>Ruegeria</taxon>
    </lineage>
</organism>
<accession>A0A0P1E8V4</accession>
<feature type="domain" description="HTH araC/xylS-type" evidence="4">
    <location>
        <begin position="224"/>
        <end position="322"/>
    </location>
</feature>
<name>A0A0P1E8V4_9RHOB</name>
<dbReference type="RefSeq" id="WP_058274903.1">
    <property type="nucleotide sequence ID" value="NZ_CYPS01000064.1"/>
</dbReference>
<evidence type="ECO:0000313" key="5">
    <source>
        <dbReference type="EMBL" id="CUH44957.1"/>
    </source>
</evidence>
<keyword evidence="2" id="KW-0238">DNA-binding</keyword>
<keyword evidence="3" id="KW-0804">Transcription</keyword>
<dbReference type="PANTHER" id="PTHR43280">
    <property type="entry name" value="ARAC-FAMILY TRANSCRIPTIONAL REGULATOR"/>
    <property type="match status" value="1"/>
</dbReference>
<evidence type="ECO:0000259" key="4">
    <source>
        <dbReference type="PROSITE" id="PS01124"/>
    </source>
</evidence>
<dbReference type="Pfam" id="PF12833">
    <property type="entry name" value="HTH_18"/>
    <property type="match status" value="1"/>
</dbReference>
<dbReference type="SUPFAM" id="SSF46689">
    <property type="entry name" value="Homeodomain-like"/>
    <property type="match status" value="2"/>
</dbReference>
<dbReference type="GO" id="GO:0043565">
    <property type="term" value="F:sequence-specific DNA binding"/>
    <property type="evidence" value="ECO:0007669"/>
    <property type="project" value="InterPro"/>
</dbReference>
<reference evidence="6" key="1">
    <citation type="submission" date="2015-09" db="EMBL/GenBank/DDBJ databases">
        <authorList>
            <person name="Rodrigo-Torres L."/>
            <person name="Arahal D.R."/>
        </authorList>
    </citation>
    <scope>NUCLEOTIDE SEQUENCE [LARGE SCALE GENOMIC DNA]</scope>
    <source>
        <strain evidence="6">CECT 4293</strain>
    </source>
</reference>
<dbReference type="SMART" id="SM00342">
    <property type="entry name" value="HTH_ARAC"/>
    <property type="match status" value="1"/>
</dbReference>
<dbReference type="Proteomes" id="UP000050786">
    <property type="component" value="Unassembled WGS sequence"/>
</dbReference>
<evidence type="ECO:0000256" key="2">
    <source>
        <dbReference type="ARBA" id="ARBA00023125"/>
    </source>
</evidence>
<dbReference type="PROSITE" id="PS01124">
    <property type="entry name" value="HTH_ARAC_FAMILY_2"/>
    <property type="match status" value="1"/>
</dbReference>
<dbReference type="InterPro" id="IPR009057">
    <property type="entry name" value="Homeodomain-like_sf"/>
</dbReference>
<dbReference type="InterPro" id="IPR018060">
    <property type="entry name" value="HTH_AraC"/>
</dbReference>
<evidence type="ECO:0000256" key="1">
    <source>
        <dbReference type="ARBA" id="ARBA00023015"/>
    </source>
</evidence>
<evidence type="ECO:0000256" key="3">
    <source>
        <dbReference type="ARBA" id="ARBA00023163"/>
    </source>
</evidence>
<dbReference type="GO" id="GO:0003700">
    <property type="term" value="F:DNA-binding transcription factor activity"/>
    <property type="evidence" value="ECO:0007669"/>
    <property type="project" value="InterPro"/>
</dbReference>
<sequence length="331" mass="37266">MKHYVLKNARSRQACVARQTPNRNHRVDVVLSGEDTEASAQIVLDFFDALNRLVEHHSYTINIRRLAKDPVEGPLYWSGRTALFWGDIHENWRLDDSEKSWTSQVVNLSSRTIFVGSAVLLLAQIGRAEKTVAAVHPNFTAAAQEIGLIEDGSGIHMANDNRLHSASTRLSALRLLSNFVSIDHGEHLADTLRGYIGLSEPKRTAKSHLTIRLFQRSEADPQVRRAIETMSDNLEEPLRISDLAQMLGTSTRQLQRRFLNRTGTKLLTTYRELRLERADTLLRTTDLSQREISAATGFSSAVALGRAFRAHYKTSPDDIRNQRFAGQLSAR</sequence>
<gene>
    <name evidence="5" type="primary">cdhR_9</name>
    <name evidence="5" type="ORF">RUM4293_03866</name>
</gene>
<evidence type="ECO:0000313" key="6">
    <source>
        <dbReference type="Proteomes" id="UP000050786"/>
    </source>
</evidence>